<dbReference type="SUPFAM" id="SSF46626">
    <property type="entry name" value="Cytochrome c"/>
    <property type="match status" value="1"/>
</dbReference>
<dbReference type="InterPro" id="IPR009056">
    <property type="entry name" value="Cyt_c-like_dom"/>
</dbReference>
<dbReference type="Gene3D" id="1.10.760.10">
    <property type="entry name" value="Cytochrome c-like domain"/>
    <property type="match status" value="1"/>
</dbReference>
<evidence type="ECO:0000256" key="6">
    <source>
        <dbReference type="PROSITE-ProRule" id="PRU00433"/>
    </source>
</evidence>
<evidence type="ECO:0000256" key="5">
    <source>
        <dbReference type="ARBA" id="ARBA00023004"/>
    </source>
</evidence>
<sequence>MMLMLLSHLVPGAAFAARPDPARGKEKYQQLCAACHGPSGKGDGPAAAALNPKPRDYTDKKFSMSDQAMHDVIKRGGAAVGKSPVMPAWGQALSDQDIRDVIAYIRALARK</sequence>
<evidence type="ECO:0000256" key="3">
    <source>
        <dbReference type="ARBA" id="ARBA00022723"/>
    </source>
</evidence>
<accession>A0A932HVJ4</accession>
<organism evidence="9 10">
    <name type="scientific">Tectimicrobiota bacterium</name>
    <dbReference type="NCBI Taxonomy" id="2528274"/>
    <lineage>
        <taxon>Bacteria</taxon>
        <taxon>Pseudomonadati</taxon>
        <taxon>Nitrospinota/Tectimicrobiota group</taxon>
        <taxon>Candidatus Tectimicrobiota</taxon>
    </lineage>
</organism>
<dbReference type="AlphaFoldDB" id="A0A932HVJ4"/>
<dbReference type="Pfam" id="PF13442">
    <property type="entry name" value="Cytochrome_CBB3"/>
    <property type="match status" value="1"/>
</dbReference>
<proteinExistence type="predicted"/>
<evidence type="ECO:0000313" key="9">
    <source>
        <dbReference type="EMBL" id="MBI3126465.1"/>
    </source>
</evidence>
<feature type="chain" id="PRO_5037296487" evidence="7">
    <location>
        <begin position="17"/>
        <end position="111"/>
    </location>
</feature>
<gene>
    <name evidence="9" type="ORF">HYZ11_02540</name>
</gene>
<protein>
    <submittedName>
        <fullName evidence="9">Cytochrome c</fullName>
    </submittedName>
</protein>
<dbReference type="EMBL" id="JACPUR010000004">
    <property type="protein sequence ID" value="MBI3126465.1"/>
    <property type="molecule type" value="Genomic_DNA"/>
</dbReference>
<evidence type="ECO:0000256" key="7">
    <source>
        <dbReference type="SAM" id="SignalP"/>
    </source>
</evidence>
<reference evidence="9" key="1">
    <citation type="submission" date="2020-07" db="EMBL/GenBank/DDBJ databases">
        <title>Huge and variable diversity of episymbiotic CPR bacteria and DPANN archaea in groundwater ecosystems.</title>
        <authorList>
            <person name="He C.Y."/>
            <person name="Keren R."/>
            <person name="Whittaker M."/>
            <person name="Farag I.F."/>
            <person name="Doudna J."/>
            <person name="Cate J.H.D."/>
            <person name="Banfield J.F."/>
        </authorList>
    </citation>
    <scope>NUCLEOTIDE SEQUENCE</scope>
    <source>
        <strain evidence="9">NC_groundwater_763_Ag_S-0.2um_68_21</strain>
    </source>
</reference>
<evidence type="ECO:0000256" key="1">
    <source>
        <dbReference type="ARBA" id="ARBA00022448"/>
    </source>
</evidence>
<keyword evidence="3 6" id="KW-0479">Metal-binding</keyword>
<evidence type="ECO:0000256" key="4">
    <source>
        <dbReference type="ARBA" id="ARBA00022982"/>
    </source>
</evidence>
<evidence type="ECO:0000313" key="10">
    <source>
        <dbReference type="Proteomes" id="UP000782312"/>
    </source>
</evidence>
<dbReference type="InterPro" id="IPR008168">
    <property type="entry name" value="Cyt_C_IC"/>
</dbReference>
<dbReference type="Proteomes" id="UP000782312">
    <property type="component" value="Unassembled WGS sequence"/>
</dbReference>
<evidence type="ECO:0000256" key="2">
    <source>
        <dbReference type="ARBA" id="ARBA00022617"/>
    </source>
</evidence>
<feature type="signal peptide" evidence="7">
    <location>
        <begin position="1"/>
        <end position="16"/>
    </location>
</feature>
<dbReference type="PANTHER" id="PTHR33751:SF1">
    <property type="entry name" value="CBB3-TYPE CYTOCHROME C OXIDASE SUBUNIT FIXP"/>
    <property type="match status" value="1"/>
</dbReference>
<keyword evidence="1" id="KW-0813">Transport</keyword>
<dbReference type="GO" id="GO:0020037">
    <property type="term" value="F:heme binding"/>
    <property type="evidence" value="ECO:0007669"/>
    <property type="project" value="InterPro"/>
</dbReference>
<keyword evidence="7" id="KW-0732">Signal</keyword>
<keyword evidence="4" id="KW-0249">Electron transport</keyword>
<feature type="domain" description="Cytochrome c" evidence="8">
    <location>
        <begin position="19"/>
        <end position="109"/>
    </location>
</feature>
<dbReference type="PROSITE" id="PS51007">
    <property type="entry name" value="CYTC"/>
    <property type="match status" value="1"/>
</dbReference>
<dbReference type="GO" id="GO:0009055">
    <property type="term" value="F:electron transfer activity"/>
    <property type="evidence" value="ECO:0007669"/>
    <property type="project" value="InterPro"/>
</dbReference>
<keyword evidence="5 6" id="KW-0408">Iron</keyword>
<dbReference type="GO" id="GO:0005506">
    <property type="term" value="F:iron ion binding"/>
    <property type="evidence" value="ECO:0007669"/>
    <property type="project" value="InterPro"/>
</dbReference>
<comment type="caution">
    <text evidence="9">The sequence shown here is derived from an EMBL/GenBank/DDBJ whole genome shotgun (WGS) entry which is preliminary data.</text>
</comment>
<name>A0A932HVJ4_UNCTE</name>
<evidence type="ECO:0000259" key="8">
    <source>
        <dbReference type="PROSITE" id="PS51007"/>
    </source>
</evidence>
<dbReference type="InterPro" id="IPR036909">
    <property type="entry name" value="Cyt_c-like_dom_sf"/>
</dbReference>
<dbReference type="InterPro" id="IPR050597">
    <property type="entry name" value="Cytochrome_c_Oxidase_Subunit"/>
</dbReference>
<dbReference type="PRINTS" id="PR00605">
    <property type="entry name" value="CYTCHROMECIC"/>
</dbReference>
<keyword evidence="2 6" id="KW-0349">Heme</keyword>
<dbReference type="PANTHER" id="PTHR33751">
    <property type="entry name" value="CBB3-TYPE CYTOCHROME C OXIDASE SUBUNIT FIXP"/>
    <property type="match status" value="1"/>
</dbReference>